<evidence type="ECO:0000256" key="2">
    <source>
        <dbReference type="SAM" id="Phobius"/>
    </source>
</evidence>
<organism evidence="5">
    <name type="scientific">Micromonospora sp. CCTCC AA 2012012</name>
    <dbReference type="NCBI Taxonomy" id="3111921"/>
    <lineage>
        <taxon>Bacteria</taxon>
        <taxon>Bacillati</taxon>
        <taxon>Actinomycetota</taxon>
        <taxon>Actinomycetes</taxon>
        <taxon>Micromonosporales</taxon>
        <taxon>Micromonosporaceae</taxon>
        <taxon>Micromonospora</taxon>
    </lineage>
</organism>
<protein>
    <submittedName>
        <fullName evidence="5">Sigma-E factor regulatory protein RseB domain-containing protein</fullName>
    </submittedName>
</protein>
<feature type="region of interest" description="Disordered" evidence="1">
    <location>
        <begin position="243"/>
        <end position="291"/>
    </location>
</feature>
<dbReference type="Pfam" id="PF03888">
    <property type="entry name" value="MucB_RseB"/>
    <property type="match status" value="1"/>
</dbReference>
<reference evidence="5" key="2">
    <citation type="submission" date="2024-06" db="EMBL/GenBank/DDBJ databases">
        <title>Micromonospora mangrovi CCTCC AA 2012012 genome sequences.</title>
        <authorList>
            <person name="Gao J."/>
        </authorList>
    </citation>
    <scope>NUCLEOTIDE SEQUENCE</scope>
    <source>
        <strain evidence="5">CCTCC AA 2012012</strain>
    </source>
</reference>
<dbReference type="PANTHER" id="PTHR37507:SF2">
    <property type="entry name" value="SPORULATION PROTEIN YDCC"/>
    <property type="match status" value="1"/>
</dbReference>
<dbReference type="Gene3D" id="2.50.20.10">
    <property type="entry name" value="Lipoprotein localisation LolA/LolB/LppX"/>
    <property type="match status" value="1"/>
</dbReference>
<feature type="transmembrane region" description="Helical" evidence="2">
    <location>
        <begin position="12"/>
        <end position="34"/>
    </location>
</feature>
<dbReference type="InterPro" id="IPR033434">
    <property type="entry name" value="MucB/RseB_N"/>
</dbReference>
<dbReference type="SUPFAM" id="SSF89392">
    <property type="entry name" value="Prokaryotic lipoproteins and lipoprotein localization factors"/>
    <property type="match status" value="1"/>
</dbReference>
<reference evidence="4" key="1">
    <citation type="submission" date="2024-01" db="EMBL/GenBank/DDBJ databases">
        <title>The genome sequence of Micromonospora mangrovi CCTCC AA 2012012.</title>
        <authorList>
            <person name="Gao J."/>
        </authorList>
    </citation>
    <scope>NUCLEOTIDE SEQUENCE</scope>
    <source>
        <strain evidence="4">CCTCC AA 2012012</strain>
    </source>
</reference>
<dbReference type="AlphaFoldDB" id="A0AAU8H6J7"/>
<dbReference type="InterPro" id="IPR052944">
    <property type="entry name" value="Sporulation_related"/>
</dbReference>
<evidence type="ECO:0000313" key="5">
    <source>
        <dbReference type="EMBL" id="XCH71656.1"/>
    </source>
</evidence>
<keyword evidence="2" id="KW-0812">Transmembrane</keyword>
<keyword evidence="2" id="KW-0472">Membrane</keyword>
<dbReference type="EMBL" id="CP159342">
    <property type="protein sequence ID" value="XCH71656.1"/>
    <property type="molecule type" value="Genomic_DNA"/>
</dbReference>
<feature type="domain" description="MucB/RseB N-terminal" evidence="3">
    <location>
        <begin position="95"/>
        <end position="240"/>
    </location>
</feature>
<proteinExistence type="predicted"/>
<evidence type="ECO:0000256" key="1">
    <source>
        <dbReference type="SAM" id="MobiDB-lite"/>
    </source>
</evidence>
<dbReference type="InterPro" id="IPR029046">
    <property type="entry name" value="LolA/LolB/LppX"/>
</dbReference>
<dbReference type="PANTHER" id="PTHR37507">
    <property type="entry name" value="SPORULATION PROTEIN YDCC"/>
    <property type="match status" value="1"/>
</dbReference>
<accession>A0AAU8H6J7</accession>
<dbReference type="RefSeq" id="WP_350930507.1">
    <property type="nucleotide sequence ID" value="NZ_CP157762.1"/>
</dbReference>
<keyword evidence="2" id="KW-1133">Transmembrane helix</keyword>
<evidence type="ECO:0000313" key="4">
    <source>
        <dbReference type="EMBL" id="XBP90958.1"/>
    </source>
</evidence>
<evidence type="ECO:0000259" key="3">
    <source>
        <dbReference type="Pfam" id="PF03888"/>
    </source>
</evidence>
<dbReference type="EMBL" id="CP157762">
    <property type="protein sequence ID" value="XBP90958.1"/>
    <property type="molecule type" value="Genomic_DNA"/>
</dbReference>
<sequence length="383" mass="39835">MSVLNNRAVLRWLVPVTAGVAVIGGGAAVGTFAADAEPALPPRTAAQLLVDLQTSRLDGLSGTVVQRADLGLPQLANLAGVAGGNELTTLLTGTHTLRVWYSGEERQRVALLDTLGERDVIRDGRDLWVWDSRSNTAKHRTLPNERAAAPDIPVTPADAADRALAAVDPTTAVTVGRSARVAGRDAYELVLTPRDADSLVHQVRIALDAKEHVPLRFEVLADGADKPALELAFTQVDFRRPEADQFRFNPPPGVKVTEESTKAVPDAKAAPGGKGGPGGPTDRRPDGMRTVGTGWTTVVVARLDAAGLPGGAKAPAARPGTAGTGADPADLAAGVLGSLEKVSGDWGSGRLLTGKLFSVLLTDDGRVLAGLVTPERLYQAARG</sequence>
<gene>
    <name evidence="5" type="ORF">ABUL08_14870</name>
    <name evidence="4" type="ORF">VK199_14805</name>
</gene>
<name>A0AAU8H6J7_9ACTN</name>